<dbReference type="RefSeq" id="WP_315735521.1">
    <property type="nucleotide sequence ID" value="NZ_JAVYII010000010.1"/>
</dbReference>
<name>A0ABU3Q0R8_9ACTN</name>
<protein>
    <recommendedName>
        <fullName evidence="4">ATP synthase protein I</fullName>
    </recommendedName>
</protein>
<accession>A0ABU3Q0R8</accession>
<keyword evidence="3" id="KW-1185">Reference proteome</keyword>
<organism evidence="2 3">
    <name type="scientific">Nocardioides imazamoxiresistens</name>
    <dbReference type="NCBI Taxonomy" id="3231893"/>
    <lineage>
        <taxon>Bacteria</taxon>
        <taxon>Bacillati</taxon>
        <taxon>Actinomycetota</taxon>
        <taxon>Actinomycetes</taxon>
        <taxon>Propionibacteriales</taxon>
        <taxon>Nocardioidaceae</taxon>
        <taxon>Nocardioides</taxon>
    </lineage>
</organism>
<keyword evidence="1" id="KW-0812">Transmembrane</keyword>
<dbReference type="EMBL" id="JAVYII010000010">
    <property type="protein sequence ID" value="MDT9595103.1"/>
    <property type="molecule type" value="Genomic_DNA"/>
</dbReference>
<gene>
    <name evidence="2" type="ORF">RDV89_18595</name>
</gene>
<evidence type="ECO:0008006" key="4">
    <source>
        <dbReference type="Google" id="ProtNLM"/>
    </source>
</evidence>
<evidence type="ECO:0000256" key="1">
    <source>
        <dbReference type="SAM" id="Phobius"/>
    </source>
</evidence>
<sequence length="158" mass="15664">MTTATSTPRVLGPSRASGVVVRTVGPVALAGAGLAVVGGLVSGAPAAWGAVVGAALLVVILATSALLMDLVASVASAPVVLVGLVTYAAHLAFLLLALVALERSGLTTSTLDRQWVGGAVVLGAVVWSVAQVAITVRTRIPVYDLPDRPADEPGRPGA</sequence>
<evidence type="ECO:0000313" key="3">
    <source>
        <dbReference type="Proteomes" id="UP001268542"/>
    </source>
</evidence>
<feature type="transmembrane region" description="Helical" evidence="1">
    <location>
        <begin position="79"/>
        <end position="101"/>
    </location>
</feature>
<keyword evidence="1" id="KW-0472">Membrane</keyword>
<feature type="transmembrane region" description="Helical" evidence="1">
    <location>
        <begin position="19"/>
        <end position="41"/>
    </location>
</feature>
<keyword evidence="1" id="KW-1133">Transmembrane helix</keyword>
<feature type="transmembrane region" description="Helical" evidence="1">
    <location>
        <begin position="47"/>
        <end position="67"/>
    </location>
</feature>
<dbReference type="Proteomes" id="UP001268542">
    <property type="component" value="Unassembled WGS sequence"/>
</dbReference>
<evidence type="ECO:0000313" key="2">
    <source>
        <dbReference type="EMBL" id="MDT9595103.1"/>
    </source>
</evidence>
<feature type="transmembrane region" description="Helical" evidence="1">
    <location>
        <begin position="113"/>
        <end position="134"/>
    </location>
</feature>
<proteinExistence type="predicted"/>
<comment type="caution">
    <text evidence="2">The sequence shown here is derived from an EMBL/GenBank/DDBJ whole genome shotgun (WGS) entry which is preliminary data.</text>
</comment>
<reference evidence="2 3" key="1">
    <citation type="submission" date="2023-08" db="EMBL/GenBank/DDBJ databases">
        <title>Nocardioides seae sp. nov., a bacterium isolated from a soil.</title>
        <authorList>
            <person name="Wang X."/>
        </authorList>
    </citation>
    <scope>NUCLEOTIDE SEQUENCE [LARGE SCALE GENOMIC DNA]</scope>
    <source>
        <strain evidence="2 3">YZH12</strain>
    </source>
</reference>